<evidence type="ECO:0000313" key="1">
    <source>
        <dbReference type="EMBL" id="CAG21530.1"/>
    </source>
</evidence>
<accession>Q6LME7</accession>
<proteinExistence type="predicted"/>
<dbReference type="AlphaFoldDB" id="Q6LME7"/>
<dbReference type="EMBL" id="CR378673">
    <property type="protein sequence ID" value="CAG21530.1"/>
    <property type="molecule type" value="Genomic_DNA"/>
</dbReference>
<name>Q6LME7_PHOPR</name>
<dbReference type="STRING" id="298386.PBPRA3224"/>
<evidence type="ECO:0000313" key="2">
    <source>
        <dbReference type="Proteomes" id="UP000000593"/>
    </source>
</evidence>
<dbReference type="HOGENOM" id="CLU_2288933_0_0_6"/>
<dbReference type="KEGG" id="ppr:PBPRA3224"/>
<keyword evidence="2" id="KW-1185">Reference proteome</keyword>
<protein>
    <submittedName>
        <fullName evidence="1">Uncharacterized protein</fullName>
    </submittedName>
</protein>
<gene>
    <name evidence="1" type="ordered locus">PBPRA3224</name>
</gene>
<organism evidence="1 2">
    <name type="scientific">Photobacterium profundum (strain SS9)</name>
    <dbReference type="NCBI Taxonomy" id="298386"/>
    <lineage>
        <taxon>Bacteria</taxon>
        <taxon>Pseudomonadati</taxon>
        <taxon>Pseudomonadota</taxon>
        <taxon>Gammaproteobacteria</taxon>
        <taxon>Vibrionales</taxon>
        <taxon>Vibrionaceae</taxon>
        <taxon>Photobacterium</taxon>
    </lineage>
</organism>
<reference evidence="2" key="1">
    <citation type="journal article" date="2005" name="Science">
        <title>Life at depth: Photobacterium profundum genome sequence and expression analysis.</title>
        <authorList>
            <person name="Vezzi A."/>
            <person name="Campanaro S."/>
            <person name="D'Angelo M."/>
            <person name="Simonato F."/>
            <person name="Vitulo N."/>
            <person name="Lauro F.M."/>
            <person name="Cestaro A."/>
            <person name="Malacrida G."/>
            <person name="Simionati B."/>
            <person name="Cannata N."/>
            <person name="Romualdi C."/>
            <person name="Bartlett D.H."/>
            <person name="Valle G."/>
        </authorList>
    </citation>
    <scope>NUCLEOTIDE SEQUENCE [LARGE SCALE GENOMIC DNA]</scope>
    <source>
        <strain evidence="2">ATCC BAA-1253 / SS9</strain>
    </source>
</reference>
<dbReference type="Proteomes" id="UP000000593">
    <property type="component" value="Chromosome 1"/>
</dbReference>
<sequence>MYLVSNDLRLKRFIPNLKIIKLTINRLNTANLKMDKLSYQQRDYHRYHNSALSSPTAFSSLHCHRSFKHKQLSFISLNSSITYNTIMGIHRYEGSAALIFP</sequence>